<organism evidence="1 2">
    <name type="scientific">Catenaria anguillulae PL171</name>
    <dbReference type="NCBI Taxonomy" id="765915"/>
    <lineage>
        <taxon>Eukaryota</taxon>
        <taxon>Fungi</taxon>
        <taxon>Fungi incertae sedis</taxon>
        <taxon>Blastocladiomycota</taxon>
        <taxon>Blastocladiomycetes</taxon>
        <taxon>Blastocladiales</taxon>
        <taxon>Catenariaceae</taxon>
        <taxon>Catenaria</taxon>
    </lineage>
</organism>
<sequence>MYTCFFPFQRSPTTGGTTCHATDADISQARPHASHSQHPAHGFIVRLDPRNLSFSRCRRRRQWAHGMPLDQLKDLLCRPPTALISTAPVAVIVHRQVSPSKRVAFAHRRRPPLGLDANAALARGSETHAMCYDLEFLAGVFLKLWADEHGVA</sequence>
<dbReference type="AlphaFoldDB" id="A0A1Y2HLM6"/>
<evidence type="ECO:0000313" key="1">
    <source>
        <dbReference type="EMBL" id="ORZ35469.1"/>
    </source>
</evidence>
<keyword evidence="2" id="KW-1185">Reference proteome</keyword>
<name>A0A1Y2HLM6_9FUNG</name>
<protein>
    <submittedName>
        <fullName evidence="1">Uncharacterized protein</fullName>
    </submittedName>
</protein>
<dbReference type="EMBL" id="MCFL01000022">
    <property type="protein sequence ID" value="ORZ35469.1"/>
    <property type="molecule type" value="Genomic_DNA"/>
</dbReference>
<dbReference type="Proteomes" id="UP000193411">
    <property type="component" value="Unassembled WGS sequence"/>
</dbReference>
<gene>
    <name evidence="1" type="ORF">BCR44DRAFT_1434288</name>
</gene>
<reference evidence="1 2" key="1">
    <citation type="submission" date="2016-07" db="EMBL/GenBank/DDBJ databases">
        <title>Pervasive Adenine N6-methylation of Active Genes in Fungi.</title>
        <authorList>
            <consortium name="DOE Joint Genome Institute"/>
            <person name="Mondo S.J."/>
            <person name="Dannebaum R.O."/>
            <person name="Kuo R.C."/>
            <person name="Labutti K."/>
            <person name="Haridas S."/>
            <person name="Kuo A."/>
            <person name="Salamov A."/>
            <person name="Ahrendt S.R."/>
            <person name="Lipzen A."/>
            <person name="Sullivan W."/>
            <person name="Andreopoulos W.B."/>
            <person name="Clum A."/>
            <person name="Lindquist E."/>
            <person name="Daum C."/>
            <person name="Ramamoorthy G.K."/>
            <person name="Gryganskyi A."/>
            <person name="Culley D."/>
            <person name="Magnuson J.K."/>
            <person name="James T.Y."/>
            <person name="O'Malley M.A."/>
            <person name="Stajich J.E."/>
            <person name="Spatafora J.W."/>
            <person name="Visel A."/>
            <person name="Grigoriev I.V."/>
        </authorList>
    </citation>
    <scope>NUCLEOTIDE SEQUENCE [LARGE SCALE GENOMIC DNA]</scope>
    <source>
        <strain evidence="1 2">PL171</strain>
    </source>
</reference>
<accession>A0A1Y2HLM6</accession>
<evidence type="ECO:0000313" key="2">
    <source>
        <dbReference type="Proteomes" id="UP000193411"/>
    </source>
</evidence>
<comment type="caution">
    <text evidence="1">The sequence shown here is derived from an EMBL/GenBank/DDBJ whole genome shotgun (WGS) entry which is preliminary data.</text>
</comment>
<proteinExistence type="predicted"/>